<dbReference type="Gramene" id="Pp3c1_310V3.1">
    <property type="protein sequence ID" value="PAC:32970567.CDS.1"/>
    <property type="gene ID" value="Pp3c1_310"/>
</dbReference>
<organism evidence="1">
    <name type="scientific">Physcomitrium patens</name>
    <name type="common">Spreading-leaved earth moss</name>
    <name type="synonym">Physcomitrella patens</name>
    <dbReference type="NCBI Taxonomy" id="3218"/>
    <lineage>
        <taxon>Eukaryota</taxon>
        <taxon>Viridiplantae</taxon>
        <taxon>Streptophyta</taxon>
        <taxon>Embryophyta</taxon>
        <taxon>Bryophyta</taxon>
        <taxon>Bryophytina</taxon>
        <taxon>Bryopsida</taxon>
        <taxon>Funariidae</taxon>
        <taxon>Funariales</taxon>
        <taxon>Funariaceae</taxon>
        <taxon>Physcomitrium</taxon>
    </lineage>
</organism>
<dbReference type="Proteomes" id="UP000006727">
    <property type="component" value="Chromosome 1"/>
</dbReference>
<gene>
    <name evidence="1" type="ORF">PHYPA_000021</name>
</gene>
<reference evidence="2" key="3">
    <citation type="submission" date="2020-12" db="UniProtKB">
        <authorList>
            <consortium name="EnsemblPlants"/>
        </authorList>
    </citation>
    <scope>IDENTIFICATION</scope>
</reference>
<reference evidence="1 3" key="2">
    <citation type="journal article" date="2018" name="Plant J.">
        <title>The Physcomitrella patens chromosome-scale assembly reveals moss genome structure and evolution.</title>
        <authorList>
            <person name="Lang D."/>
            <person name="Ullrich K.K."/>
            <person name="Murat F."/>
            <person name="Fuchs J."/>
            <person name="Jenkins J."/>
            <person name="Haas F.B."/>
            <person name="Piednoel M."/>
            <person name="Gundlach H."/>
            <person name="Van Bel M."/>
            <person name="Meyberg R."/>
            <person name="Vives C."/>
            <person name="Morata J."/>
            <person name="Symeonidi A."/>
            <person name="Hiss M."/>
            <person name="Muchero W."/>
            <person name="Kamisugi Y."/>
            <person name="Saleh O."/>
            <person name="Blanc G."/>
            <person name="Decker E.L."/>
            <person name="van Gessel N."/>
            <person name="Grimwood J."/>
            <person name="Hayes R.D."/>
            <person name="Graham S.W."/>
            <person name="Gunter L.E."/>
            <person name="McDaniel S.F."/>
            <person name="Hoernstein S.N.W."/>
            <person name="Larsson A."/>
            <person name="Li F.W."/>
            <person name="Perroud P.F."/>
            <person name="Phillips J."/>
            <person name="Ranjan P."/>
            <person name="Rokshar D.S."/>
            <person name="Rothfels C.J."/>
            <person name="Schneider L."/>
            <person name="Shu S."/>
            <person name="Stevenson D.W."/>
            <person name="Thummler F."/>
            <person name="Tillich M."/>
            <person name="Villarreal Aguilar J.C."/>
            <person name="Widiez T."/>
            <person name="Wong G.K."/>
            <person name="Wymore A."/>
            <person name="Zhang Y."/>
            <person name="Zimmer A.D."/>
            <person name="Quatrano R.S."/>
            <person name="Mayer K.F.X."/>
            <person name="Goodstein D."/>
            <person name="Casacuberta J.M."/>
            <person name="Vandepoele K."/>
            <person name="Reski R."/>
            <person name="Cuming A.C."/>
            <person name="Tuskan G.A."/>
            <person name="Maumus F."/>
            <person name="Salse J."/>
            <person name="Schmutz J."/>
            <person name="Rensing S.A."/>
        </authorList>
    </citation>
    <scope>NUCLEOTIDE SEQUENCE [LARGE SCALE GENOMIC DNA]</scope>
    <source>
        <strain evidence="2 3">cv. Gransden 2004</strain>
    </source>
</reference>
<evidence type="ECO:0000313" key="1">
    <source>
        <dbReference type="EMBL" id="PNR61598.1"/>
    </source>
</evidence>
<dbReference type="InParanoid" id="A0A2K1L6E0"/>
<dbReference type="EnsemblPlants" id="Pp3c1_310V3.1">
    <property type="protein sequence ID" value="PAC:32970567.CDS.1"/>
    <property type="gene ID" value="Pp3c1_310"/>
</dbReference>
<dbReference type="AlphaFoldDB" id="A0A2K1L6E0"/>
<sequence length="179" mass="19838">MSAVLAKLSSMENRIMSFVENKISSLEKKVDASKRRVVATAKGVDSIGIIVENHITSGLKVSRDDLEYVMGLINECTKESGGLLFTQIEEICEKIANMNNYTVPDNIIKDVQINNNEVVVIAANNPHDTIYKISAKELMSIIEGHAIYVCSSLDELKRDMRLVCEADIVEEQDTTTDNA</sequence>
<proteinExistence type="predicted"/>
<dbReference type="EMBL" id="ABEU02000001">
    <property type="protein sequence ID" value="PNR61598.1"/>
    <property type="molecule type" value="Genomic_DNA"/>
</dbReference>
<evidence type="ECO:0000313" key="2">
    <source>
        <dbReference type="EnsemblPlants" id="PAC:32970567.CDS.1"/>
    </source>
</evidence>
<protein>
    <submittedName>
        <fullName evidence="1 2">Uncharacterized protein</fullName>
    </submittedName>
</protein>
<name>A0A2K1L6E0_PHYPA</name>
<keyword evidence="3" id="KW-1185">Reference proteome</keyword>
<dbReference type="PaxDb" id="3218-PP1S283_39V6.1"/>
<evidence type="ECO:0000313" key="3">
    <source>
        <dbReference type="Proteomes" id="UP000006727"/>
    </source>
</evidence>
<reference evidence="1 3" key="1">
    <citation type="journal article" date="2008" name="Science">
        <title>The Physcomitrella genome reveals evolutionary insights into the conquest of land by plants.</title>
        <authorList>
            <person name="Rensing S."/>
            <person name="Lang D."/>
            <person name="Zimmer A."/>
            <person name="Terry A."/>
            <person name="Salamov A."/>
            <person name="Shapiro H."/>
            <person name="Nishiyama T."/>
            <person name="Perroud P.-F."/>
            <person name="Lindquist E."/>
            <person name="Kamisugi Y."/>
            <person name="Tanahashi T."/>
            <person name="Sakakibara K."/>
            <person name="Fujita T."/>
            <person name="Oishi K."/>
            <person name="Shin-I T."/>
            <person name="Kuroki Y."/>
            <person name="Toyoda A."/>
            <person name="Suzuki Y."/>
            <person name="Hashimoto A."/>
            <person name="Yamaguchi K."/>
            <person name="Sugano A."/>
            <person name="Kohara Y."/>
            <person name="Fujiyama A."/>
            <person name="Anterola A."/>
            <person name="Aoki S."/>
            <person name="Ashton N."/>
            <person name="Barbazuk W.B."/>
            <person name="Barker E."/>
            <person name="Bennetzen J."/>
            <person name="Bezanilla M."/>
            <person name="Blankenship R."/>
            <person name="Cho S.H."/>
            <person name="Dutcher S."/>
            <person name="Estelle M."/>
            <person name="Fawcett J.A."/>
            <person name="Gundlach H."/>
            <person name="Hanada K."/>
            <person name="Heyl A."/>
            <person name="Hicks K.A."/>
            <person name="Hugh J."/>
            <person name="Lohr M."/>
            <person name="Mayer K."/>
            <person name="Melkozernov A."/>
            <person name="Murata T."/>
            <person name="Nelson D."/>
            <person name="Pils B."/>
            <person name="Prigge M."/>
            <person name="Reiss B."/>
            <person name="Renner T."/>
            <person name="Rombauts S."/>
            <person name="Rushton P."/>
            <person name="Sanderfoot A."/>
            <person name="Schween G."/>
            <person name="Shiu S.-H."/>
            <person name="Stueber K."/>
            <person name="Theodoulou F.L."/>
            <person name="Tu H."/>
            <person name="Van de Peer Y."/>
            <person name="Verrier P.J."/>
            <person name="Waters E."/>
            <person name="Wood A."/>
            <person name="Yang L."/>
            <person name="Cove D."/>
            <person name="Cuming A."/>
            <person name="Hasebe M."/>
            <person name="Lucas S."/>
            <person name="Mishler D.B."/>
            <person name="Reski R."/>
            <person name="Grigoriev I."/>
            <person name="Quatrano R.S."/>
            <person name="Boore J.L."/>
        </authorList>
    </citation>
    <scope>NUCLEOTIDE SEQUENCE [LARGE SCALE GENOMIC DNA]</scope>
    <source>
        <strain evidence="2 3">cv. Gransden 2004</strain>
    </source>
</reference>
<accession>A0A2K1L6E0</accession>